<keyword evidence="1" id="KW-0812">Transmembrane</keyword>
<evidence type="ECO:0000313" key="2">
    <source>
        <dbReference type="EMBL" id="QHS91618.1"/>
    </source>
</evidence>
<reference evidence="2" key="1">
    <citation type="journal article" date="2020" name="Nature">
        <title>Giant virus diversity and host interactions through global metagenomics.</title>
        <authorList>
            <person name="Schulz F."/>
            <person name="Roux S."/>
            <person name="Paez-Espino D."/>
            <person name="Jungbluth S."/>
            <person name="Walsh D.A."/>
            <person name="Denef V.J."/>
            <person name="McMahon K.D."/>
            <person name="Konstantinidis K.T."/>
            <person name="Eloe-Fadrosh E.A."/>
            <person name="Kyrpides N.C."/>
            <person name="Woyke T."/>
        </authorList>
    </citation>
    <scope>NUCLEOTIDE SEQUENCE</scope>
    <source>
        <strain evidence="2">GVMAG-M-3300013006-15</strain>
    </source>
</reference>
<sequence>MIDIIEIMEYPRLAFMISCVIGFGLAAMMRPLCKGPDCIVIRGPEVSQFQNNVYQIGEGCYEFKVKPVKCPVDRTGLIKTFSFVDID</sequence>
<accession>A0A6C0BJN0</accession>
<feature type="transmembrane region" description="Helical" evidence="1">
    <location>
        <begin position="12"/>
        <end position="32"/>
    </location>
</feature>
<keyword evidence="1" id="KW-1133">Transmembrane helix</keyword>
<proteinExistence type="predicted"/>
<evidence type="ECO:0000256" key="1">
    <source>
        <dbReference type="SAM" id="Phobius"/>
    </source>
</evidence>
<protein>
    <submittedName>
        <fullName evidence="2">Uncharacterized protein</fullName>
    </submittedName>
</protein>
<name>A0A6C0BJN0_9ZZZZ</name>
<dbReference type="EMBL" id="MN739162">
    <property type="protein sequence ID" value="QHS91618.1"/>
    <property type="molecule type" value="Genomic_DNA"/>
</dbReference>
<organism evidence="2">
    <name type="scientific">viral metagenome</name>
    <dbReference type="NCBI Taxonomy" id="1070528"/>
    <lineage>
        <taxon>unclassified sequences</taxon>
        <taxon>metagenomes</taxon>
        <taxon>organismal metagenomes</taxon>
    </lineage>
</organism>
<dbReference type="AlphaFoldDB" id="A0A6C0BJN0"/>
<keyword evidence="1" id="KW-0472">Membrane</keyword>